<accession>A0A4V2UPE0</accession>
<sequence>MPTLIIGFFYTPSAPVCPPGFAAVKFCERSATSATRFPTIGSHVGAPHVGRCGGGRRNVAGKRSEVPGKEAGRKRARLFLTFSRDLRHEPNVQRSSPGSQAWGAETRRANGRAFTVRYLCFCVNALAAISGAKRMFHGDHDGTENEDGEIPFVNGVDRLELFFFNVLVFHTRAFYRSFALKNRGREAEKWRLARRFSGSVMFFF</sequence>
<dbReference type="EMBL" id="SLZW01000001">
    <property type="protein sequence ID" value="TCS64821.1"/>
    <property type="molecule type" value="Genomic_DNA"/>
</dbReference>
<feature type="region of interest" description="Disordered" evidence="1">
    <location>
        <begin position="51"/>
        <end position="71"/>
    </location>
</feature>
<protein>
    <submittedName>
        <fullName evidence="2">Uncharacterized protein</fullName>
    </submittedName>
</protein>
<evidence type="ECO:0000313" key="2">
    <source>
        <dbReference type="EMBL" id="TCS64821.1"/>
    </source>
</evidence>
<organism evidence="2 3">
    <name type="scientific">Varunaivibrio sulfuroxidans</name>
    <dbReference type="NCBI Taxonomy" id="1773489"/>
    <lineage>
        <taxon>Bacteria</taxon>
        <taxon>Pseudomonadati</taxon>
        <taxon>Pseudomonadota</taxon>
        <taxon>Alphaproteobacteria</taxon>
        <taxon>Rhodospirillales</taxon>
        <taxon>Magnetovibrionaceae</taxon>
        <taxon>Varunaivibrio</taxon>
    </lineage>
</organism>
<evidence type="ECO:0000256" key="1">
    <source>
        <dbReference type="SAM" id="MobiDB-lite"/>
    </source>
</evidence>
<name>A0A4V2UPE0_9PROT</name>
<reference evidence="2 3" key="1">
    <citation type="submission" date="2019-03" db="EMBL/GenBank/DDBJ databases">
        <title>Genomic Encyclopedia of Type Strains, Phase IV (KMG-IV): sequencing the most valuable type-strain genomes for metagenomic binning, comparative biology and taxonomic classification.</title>
        <authorList>
            <person name="Goeker M."/>
        </authorList>
    </citation>
    <scope>NUCLEOTIDE SEQUENCE [LARGE SCALE GENOMIC DNA]</scope>
    <source>
        <strain evidence="2 3">DSM 101688</strain>
    </source>
</reference>
<gene>
    <name evidence="2" type="ORF">EDD55_101151</name>
</gene>
<proteinExistence type="predicted"/>
<comment type="caution">
    <text evidence="2">The sequence shown here is derived from an EMBL/GenBank/DDBJ whole genome shotgun (WGS) entry which is preliminary data.</text>
</comment>
<dbReference type="AlphaFoldDB" id="A0A4V2UPE0"/>
<feature type="compositionally biased region" description="Basic and acidic residues" evidence="1">
    <location>
        <begin position="62"/>
        <end position="71"/>
    </location>
</feature>
<evidence type="ECO:0000313" key="3">
    <source>
        <dbReference type="Proteomes" id="UP000295304"/>
    </source>
</evidence>
<dbReference type="Proteomes" id="UP000295304">
    <property type="component" value="Unassembled WGS sequence"/>
</dbReference>
<keyword evidence="3" id="KW-1185">Reference proteome</keyword>